<gene>
    <name evidence="2" type="ORF">VNO77_24351</name>
</gene>
<keyword evidence="1" id="KW-1133">Transmembrane helix</keyword>
<keyword evidence="1" id="KW-0472">Membrane</keyword>
<organism evidence="2 3">
    <name type="scientific">Canavalia gladiata</name>
    <name type="common">Sword bean</name>
    <name type="synonym">Dolichos gladiatus</name>
    <dbReference type="NCBI Taxonomy" id="3824"/>
    <lineage>
        <taxon>Eukaryota</taxon>
        <taxon>Viridiplantae</taxon>
        <taxon>Streptophyta</taxon>
        <taxon>Embryophyta</taxon>
        <taxon>Tracheophyta</taxon>
        <taxon>Spermatophyta</taxon>
        <taxon>Magnoliopsida</taxon>
        <taxon>eudicotyledons</taxon>
        <taxon>Gunneridae</taxon>
        <taxon>Pentapetalae</taxon>
        <taxon>rosids</taxon>
        <taxon>fabids</taxon>
        <taxon>Fabales</taxon>
        <taxon>Fabaceae</taxon>
        <taxon>Papilionoideae</taxon>
        <taxon>50 kb inversion clade</taxon>
        <taxon>NPAAA clade</taxon>
        <taxon>indigoferoid/millettioid clade</taxon>
        <taxon>Phaseoleae</taxon>
        <taxon>Canavalia</taxon>
    </lineage>
</organism>
<evidence type="ECO:0000256" key="1">
    <source>
        <dbReference type="SAM" id="Phobius"/>
    </source>
</evidence>
<sequence>MTSGLISYGPFKECFSLTEKKGKRKWLSINIKKALRGFVLGWGPQYTISIREITDTVQEDRSKGNVSSLRAYPPPSNPLSSSSLLFQFIIIILLIIITVILLRFAFLWIRIPHTIFTSQD</sequence>
<evidence type="ECO:0000313" key="3">
    <source>
        <dbReference type="Proteomes" id="UP001367508"/>
    </source>
</evidence>
<proteinExistence type="predicted"/>
<comment type="caution">
    <text evidence="2">The sequence shown here is derived from an EMBL/GenBank/DDBJ whole genome shotgun (WGS) entry which is preliminary data.</text>
</comment>
<evidence type="ECO:0000313" key="2">
    <source>
        <dbReference type="EMBL" id="KAK7330165.1"/>
    </source>
</evidence>
<dbReference type="AlphaFoldDB" id="A0AAN9L647"/>
<accession>A0AAN9L647</accession>
<keyword evidence="3" id="KW-1185">Reference proteome</keyword>
<protein>
    <submittedName>
        <fullName evidence="2">Uncharacterized protein</fullName>
    </submittedName>
</protein>
<dbReference type="Proteomes" id="UP001367508">
    <property type="component" value="Unassembled WGS sequence"/>
</dbReference>
<dbReference type="EMBL" id="JAYMYQ010000005">
    <property type="protein sequence ID" value="KAK7330165.1"/>
    <property type="molecule type" value="Genomic_DNA"/>
</dbReference>
<reference evidence="2 3" key="1">
    <citation type="submission" date="2024-01" db="EMBL/GenBank/DDBJ databases">
        <title>The genomes of 5 underutilized Papilionoideae crops provide insights into root nodulation and disease resistanc.</title>
        <authorList>
            <person name="Jiang F."/>
        </authorList>
    </citation>
    <scope>NUCLEOTIDE SEQUENCE [LARGE SCALE GENOMIC DNA]</scope>
    <source>
        <strain evidence="2">LVBAO_FW01</strain>
        <tissue evidence="2">Leaves</tissue>
    </source>
</reference>
<feature type="transmembrane region" description="Helical" evidence="1">
    <location>
        <begin position="84"/>
        <end position="109"/>
    </location>
</feature>
<name>A0AAN9L647_CANGL</name>
<keyword evidence="1" id="KW-0812">Transmembrane</keyword>